<comment type="pathway">
    <text evidence="11">Cell wall biogenesis; peptidoglycan biosynthesis.</text>
</comment>
<comment type="similarity">
    <text evidence="11">Belongs to the SEDS family. MrdB/RodA subfamily.</text>
</comment>
<reference evidence="12 13" key="1">
    <citation type="submission" date="2020-03" db="EMBL/GenBank/DDBJ databases">
        <title>Hydrogenophaga sp. nov. isolated from cyanobacterial mat.</title>
        <authorList>
            <person name="Thorat V."/>
            <person name="Kirdat K."/>
            <person name="Tiwarekar B."/>
            <person name="Costa E.D."/>
            <person name="Yadav A."/>
        </authorList>
    </citation>
    <scope>NUCLEOTIDE SEQUENCE [LARGE SCALE GENOMIC DNA]</scope>
    <source>
        <strain evidence="12 13">BA0156</strain>
    </source>
</reference>
<name>A0A6G8IIR8_9BURK</name>
<dbReference type="GO" id="GO:0032153">
    <property type="term" value="C:cell division site"/>
    <property type="evidence" value="ECO:0007669"/>
    <property type="project" value="TreeGrafter"/>
</dbReference>
<dbReference type="GO" id="GO:0009252">
    <property type="term" value="P:peptidoglycan biosynthetic process"/>
    <property type="evidence" value="ECO:0007669"/>
    <property type="project" value="UniProtKB-UniRule"/>
</dbReference>
<feature type="transmembrane region" description="Helical" evidence="11">
    <location>
        <begin position="166"/>
        <end position="186"/>
    </location>
</feature>
<keyword evidence="7 11" id="KW-0573">Peptidoglycan synthesis</keyword>
<dbReference type="AlphaFoldDB" id="A0A6G8IIR8"/>
<dbReference type="HAMAP" id="MF_02079">
    <property type="entry name" value="PGT_RodA"/>
    <property type="match status" value="1"/>
</dbReference>
<dbReference type="GO" id="GO:0071555">
    <property type="term" value="P:cell wall organization"/>
    <property type="evidence" value="ECO:0007669"/>
    <property type="project" value="UniProtKB-KW"/>
</dbReference>
<dbReference type="RefSeq" id="WP_166227517.1">
    <property type="nucleotide sequence ID" value="NZ_CP049989.1"/>
</dbReference>
<evidence type="ECO:0000256" key="1">
    <source>
        <dbReference type="ARBA" id="ARBA00004141"/>
    </source>
</evidence>
<keyword evidence="13" id="KW-1185">Reference proteome</keyword>
<dbReference type="GO" id="GO:0008360">
    <property type="term" value="P:regulation of cell shape"/>
    <property type="evidence" value="ECO:0007669"/>
    <property type="project" value="UniProtKB-KW"/>
</dbReference>
<dbReference type="GO" id="GO:0008955">
    <property type="term" value="F:peptidoglycan glycosyltransferase activity"/>
    <property type="evidence" value="ECO:0007669"/>
    <property type="project" value="UniProtKB-UniRule"/>
</dbReference>
<organism evidence="12 13">
    <name type="scientific">Hydrogenophaga crocea</name>
    <dbReference type="NCBI Taxonomy" id="2716225"/>
    <lineage>
        <taxon>Bacteria</taxon>
        <taxon>Pseudomonadati</taxon>
        <taxon>Pseudomonadota</taxon>
        <taxon>Betaproteobacteria</taxon>
        <taxon>Burkholderiales</taxon>
        <taxon>Comamonadaceae</taxon>
        <taxon>Hydrogenophaga</taxon>
    </lineage>
</organism>
<keyword evidence="2 11" id="KW-1003">Cell membrane</keyword>
<feature type="transmembrane region" description="Helical" evidence="11">
    <location>
        <begin position="79"/>
        <end position="100"/>
    </location>
</feature>
<dbReference type="InterPro" id="IPR001182">
    <property type="entry name" value="FtsW/RodA"/>
</dbReference>
<feature type="transmembrane region" description="Helical" evidence="11">
    <location>
        <begin position="193"/>
        <end position="215"/>
    </location>
</feature>
<comment type="catalytic activity">
    <reaction evidence="11">
        <text>[GlcNAc-(1-&gt;4)-Mur2Ac(oyl-L-Ala-gamma-D-Glu-L-Lys-D-Ala-D-Ala)](n)-di-trans,octa-cis-undecaprenyl diphosphate + beta-D-GlcNAc-(1-&gt;4)-Mur2Ac(oyl-L-Ala-gamma-D-Glu-L-Lys-D-Ala-D-Ala)-di-trans,octa-cis-undecaprenyl diphosphate = [GlcNAc-(1-&gt;4)-Mur2Ac(oyl-L-Ala-gamma-D-Glu-L-Lys-D-Ala-D-Ala)](n+1)-di-trans,octa-cis-undecaprenyl diphosphate + di-trans,octa-cis-undecaprenyl diphosphate + H(+)</text>
        <dbReference type="Rhea" id="RHEA:23708"/>
        <dbReference type="Rhea" id="RHEA-COMP:9602"/>
        <dbReference type="Rhea" id="RHEA-COMP:9603"/>
        <dbReference type="ChEBI" id="CHEBI:15378"/>
        <dbReference type="ChEBI" id="CHEBI:58405"/>
        <dbReference type="ChEBI" id="CHEBI:60033"/>
        <dbReference type="ChEBI" id="CHEBI:78435"/>
        <dbReference type="EC" id="2.4.99.28"/>
    </reaction>
</comment>
<evidence type="ECO:0000256" key="5">
    <source>
        <dbReference type="ARBA" id="ARBA00022692"/>
    </source>
</evidence>
<dbReference type="InterPro" id="IPR018365">
    <property type="entry name" value="Cell_cycle_FtsW-rel_CS"/>
</dbReference>
<dbReference type="KEGG" id="hcz:G9Q37_12560"/>
<evidence type="ECO:0000256" key="4">
    <source>
        <dbReference type="ARBA" id="ARBA00022679"/>
    </source>
</evidence>
<feature type="transmembrane region" description="Helical" evidence="11">
    <location>
        <begin position="142"/>
        <end position="160"/>
    </location>
</feature>
<feature type="transmembrane region" description="Helical" evidence="11">
    <location>
        <begin position="355"/>
        <end position="376"/>
    </location>
</feature>
<keyword evidence="5 11" id="KW-0812">Transmembrane</keyword>
<dbReference type="NCBIfam" id="TIGR02210">
    <property type="entry name" value="rodA_shape"/>
    <property type="match status" value="1"/>
</dbReference>
<dbReference type="GO" id="GO:0051301">
    <property type="term" value="P:cell division"/>
    <property type="evidence" value="ECO:0007669"/>
    <property type="project" value="InterPro"/>
</dbReference>
<dbReference type="EC" id="2.4.99.28" evidence="11"/>
<evidence type="ECO:0000256" key="7">
    <source>
        <dbReference type="ARBA" id="ARBA00022984"/>
    </source>
</evidence>
<keyword evidence="9 11" id="KW-0472">Membrane</keyword>
<evidence type="ECO:0000313" key="13">
    <source>
        <dbReference type="Proteomes" id="UP000503162"/>
    </source>
</evidence>
<dbReference type="GO" id="GO:0015648">
    <property type="term" value="F:lipid-linked peptidoglycan transporter activity"/>
    <property type="evidence" value="ECO:0007669"/>
    <property type="project" value="TreeGrafter"/>
</dbReference>
<dbReference type="Proteomes" id="UP000503162">
    <property type="component" value="Chromosome"/>
</dbReference>
<dbReference type="EMBL" id="CP049989">
    <property type="protein sequence ID" value="QIM52915.1"/>
    <property type="molecule type" value="Genomic_DNA"/>
</dbReference>
<evidence type="ECO:0000256" key="10">
    <source>
        <dbReference type="ARBA" id="ARBA00023316"/>
    </source>
</evidence>
<dbReference type="GO" id="GO:0005886">
    <property type="term" value="C:plasma membrane"/>
    <property type="evidence" value="ECO:0007669"/>
    <property type="project" value="UniProtKB-SubCell"/>
</dbReference>
<dbReference type="PANTHER" id="PTHR30474">
    <property type="entry name" value="CELL CYCLE PROTEIN"/>
    <property type="match status" value="1"/>
</dbReference>
<evidence type="ECO:0000256" key="8">
    <source>
        <dbReference type="ARBA" id="ARBA00022989"/>
    </source>
</evidence>
<keyword evidence="11" id="KW-0997">Cell inner membrane</keyword>
<evidence type="ECO:0000256" key="2">
    <source>
        <dbReference type="ARBA" id="ARBA00022475"/>
    </source>
</evidence>
<evidence type="ECO:0000256" key="3">
    <source>
        <dbReference type="ARBA" id="ARBA00022676"/>
    </source>
</evidence>
<dbReference type="Pfam" id="PF01098">
    <property type="entry name" value="FTSW_RODA_SPOVE"/>
    <property type="match status" value="1"/>
</dbReference>
<protein>
    <recommendedName>
        <fullName evidence="11">Peptidoglycan glycosyltransferase MrdB</fullName>
        <shortName evidence="11">PGT</shortName>
        <ecNumber evidence="11">2.4.99.28</ecNumber>
    </recommendedName>
    <alternativeName>
        <fullName evidence="11">Cell elongation protein RodA</fullName>
    </alternativeName>
    <alternativeName>
        <fullName evidence="11">Cell wall polymerase</fullName>
    </alternativeName>
    <alternativeName>
        <fullName evidence="11">Peptidoglycan polymerase</fullName>
        <shortName evidence="11">PG polymerase</shortName>
    </alternativeName>
</protein>
<dbReference type="PROSITE" id="PS00428">
    <property type="entry name" value="FTSW_RODA_SPOVE"/>
    <property type="match status" value="1"/>
</dbReference>
<dbReference type="PANTHER" id="PTHR30474:SF1">
    <property type="entry name" value="PEPTIDOGLYCAN GLYCOSYLTRANSFERASE MRDB"/>
    <property type="match status" value="1"/>
</dbReference>
<keyword evidence="4 11" id="KW-0808">Transferase</keyword>
<keyword evidence="3 11" id="KW-0328">Glycosyltransferase</keyword>
<dbReference type="UniPathway" id="UPA00219"/>
<gene>
    <name evidence="11 12" type="primary">rodA</name>
    <name evidence="11" type="synonym">mrdB</name>
    <name evidence="12" type="ORF">G9Q37_12560</name>
</gene>
<accession>A0A6G8IIR8</accession>
<evidence type="ECO:0000313" key="12">
    <source>
        <dbReference type="EMBL" id="QIM52915.1"/>
    </source>
</evidence>
<keyword evidence="8 11" id="KW-1133">Transmembrane helix</keyword>
<proteinExistence type="inferred from homology"/>
<evidence type="ECO:0000256" key="6">
    <source>
        <dbReference type="ARBA" id="ARBA00022960"/>
    </source>
</evidence>
<evidence type="ECO:0000256" key="9">
    <source>
        <dbReference type="ARBA" id="ARBA00023136"/>
    </source>
</evidence>
<evidence type="ECO:0000256" key="11">
    <source>
        <dbReference type="HAMAP-Rule" id="MF_02079"/>
    </source>
</evidence>
<comment type="function">
    <text evidence="11">Peptidoglycan polymerase that is essential for cell wall elongation.</text>
</comment>
<feature type="transmembrane region" description="Helical" evidence="11">
    <location>
        <begin position="23"/>
        <end position="45"/>
    </location>
</feature>
<feature type="transmembrane region" description="Helical" evidence="11">
    <location>
        <begin position="289"/>
        <end position="310"/>
    </location>
</feature>
<dbReference type="InterPro" id="IPR011923">
    <property type="entry name" value="RodA/MrdB"/>
</dbReference>
<keyword evidence="6 11" id="KW-0133">Cell shape</keyword>
<feature type="transmembrane region" description="Helical" evidence="11">
    <location>
        <begin position="57"/>
        <end position="73"/>
    </location>
</feature>
<keyword evidence="10 11" id="KW-0961">Cell wall biogenesis/degradation</keyword>
<feature type="transmembrane region" description="Helical" evidence="11">
    <location>
        <begin position="322"/>
        <end position="349"/>
    </location>
</feature>
<sequence>MAIVIEKPSLMQRIVPFLKGFDWPLITIVLFMAALGLTTMYSVGFDHGSRFAQHSRNMLIGATVMLVFSQIPPQRLMRLALPLYVVGVVLLLGVEVAGIVRKGAQRWLDVGVTVIQPSELMKIAMPMMLAWWFHRREGQLKAADFLVAGLILAVPAALILKQPDLGTTLLVVASGLAVIFFAGLSWKLIIPPVLIAAVGVVVLITNESSWCAPGVDWHVLHEYQRQRVCTLLDPTKDPLGKGFHIIQGMIAIGSGGVWGKGFMQGTQTHLEFIPERTTDFIYAAFSEEFGLLGVLLLLAGFTALIGRGLMIAAEAPTLFARLLAGALTLNIFVYAFVNMGMVSGILPVVGVPLPFVSYGGTAMVTMGVGLGMLLSISRAKRLVPT</sequence>
<comment type="subcellular location">
    <subcellularLocation>
        <location evidence="11">Cell inner membrane</location>
        <topology evidence="11">Multi-pass membrane protein</topology>
    </subcellularLocation>
    <subcellularLocation>
        <location evidence="1">Membrane</location>
        <topology evidence="1">Multi-pass membrane protein</topology>
    </subcellularLocation>
</comment>